<dbReference type="InterPro" id="IPR007000">
    <property type="entry name" value="PLipase_B-like"/>
</dbReference>
<keyword evidence="2" id="KW-0732">Signal</keyword>
<proteinExistence type="inferred from homology"/>
<dbReference type="OrthoDB" id="419508at2759"/>
<comment type="function">
    <text evidence="7">Putative phospholipase.</text>
</comment>
<name>A0A9N9QZC0_9NEOP</name>
<dbReference type="GO" id="GO:0005576">
    <property type="term" value="C:extracellular region"/>
    <property type="evidence" value="ECO:0007669"/>
    <property type="project" value="TreeGrafter"/>
</dbReference>
<dbReference type="Gene3D" id="3.60.60.30">
    <property type="match status" value="1"/>
</dbReference>
<keyword evidence="10" id="KW-1185">Reference proteome</keyword>
<organism evidence="9 10">
    <name type="scientific">Diatraea saccharalis</name>
    <name type="common">sugarcane borer</name>
    <dbReference type="NCBI Taxonomy" id="40085"/>
    <lineage>
        <taxon>Eukaryota</taxon>
        <taxon>Metazoa</taxon>
        <taxon>Ecdysozoa</taxon>
        <taxon>Arthropoda</taxon>
        <taxon>Hexapoda</taxon>
        <taxon>Insecta</taxon>
        <taxon>Pterygota</taxon>
        <taxon>Neoptera</taxon>
        <taxon>Endopterygota</taxon>
        <taxon>Lepidoptera</taxon>
        <taxon>Glossata</taxon>
        <taxon>Ditrysia</taxon>
        <taxon>Pyraloidea</taxon>
        <taxon>Crambidae</taxon>
        <taxon>Crambinae</taxon>
        <taxon>Diatraea</taxon>
    </lineage>
</organism>
<dbReference type="GO" id="GO:0009395">
    <property type="term" value="P:phospholipid catabolic process"/>
    <property type="evidence" value="ECO:0007669"/>
    <property type="project" value="TreeGrafter"/>
</dbReference>
<reference evidence="9" key="2">
    <citation type="submission" date="2022-10" db="EMBL/GenBank/DDBJ databases">
        <authorList>
            <consortium name="ENA_rothamsted_submissions"/>
            <consortium name="culmorum"/>
            <person name="King R."/>
        </authorList>
    </citation>
    <scope>NUCLEOTIDE SEQUENCE</scope>
</reference>
<evidence type="ECO:0000256" key="2">
    <source>
        <dbReference type="ARBA" id="ARBA00022729"/>
    </source>
</evidence>
<dbReference type="EMBL" id="OU893347">
    <property type="protein sequence ID" value="CAG9786647.1"/>
    <property type="molecule type" value="Genomic_DNA"/>
</dbReference>
<reference evidence="9" key="1">
    <citation type="submission" date="2021-12" db="EMBL/GenBank/DDBJ databases">
        <authorList>
            <person name="King R."/>
        </authorList>
    </citation>
    <scope>NUCLEOTIDE SEQUENCE</scope>
</reference>
<keyword evidence="5 7" id="KW-0443">Lipid metabolism</keyword>
<keyword evidence="6" id="KW-0325">Glycoprotein</keyword>
<dbReference type="GO" id="GO:0004620">
    <property type="term" value="F:phospholipase activity"/>
    <property type="evidence" value="ECO:0007669"/>
    <property type="project" value="InterPro"/>
</dbReference>
<evidence type="ECO:0000256" key="8">
    <source>
        <dbReference type="SAM" id="Phobius"/>
    </source>
</evidence>
<evidence type="ECO:0000313" key="10">
    <source>
        <dbReference type="Proteomes" id="UP001153714"/>
    </source>
</evidence>
<keyword evidence="8" id="KW-0472">Membrane</keyword>
<dbReference type="Pfam" id="PF04916">
    <property type="entry name" value="Phospholip_B"/>
    <property type="match status" value="1"/>
</dbReference>
<keyword evidence="4 7" id="KW-0442">Lipid degradation</keyword>
<evidence type="ECO:0000313" key="9">
    <source>
        <dbReference type="EMBL" id="CAG9786647.1"/>
    </source>
</evidence>
<dbReference type="PANTHER" id="PTHR12370:SF3">
    <property type="entry name" value="PHOSPHOLIPASE B-LIKE 2-RELATED"/>
    <property type="match status" value="1"/>
</dbReference>
<dbReference type="EC" id="3.1.1.-" evidence="7"/>
<keyword evidence="3 7" id="KW-0378">Hydrolase</keyword>
<protein>
    <recommendedName>
        <fullName evidence="7">Phospholipase B-like</fullName>
        <ecNumber evidence="7">3.1.1.-</ecNumber>
    </recommendedName>
</protein>
<evidence type="ECO:0000256" key="1">
    <source>
        <dbReference type="ARBA" id="ARBA00007835"/>
    </source>
</evidence>
<feature type="transmembrane region" description="Helical" evidence="8">
    <location>
        <begin position="20"/>
        <end position="38"/>
    </location>
</feature>
<evidence type="ECO:0000256" key="7">
    <source>
        <dbReference type="RuleBase" id="RU364138"/>
    </source>
</evidence>
<dbReference type="Proteomes" id="UP001153714">
    <property type="component" value="Chromosome 16"/>
</dbReference>
<evidence type="ECO:0000256" key="3">
    <source>
        <dbReference type="ARBA" id="ARBA00022801"/>
    </source>
</evidence>
<keyword evidence="8" id="KW-1133">Transmembrane helix</keyword>
<dbReference type="PANTHER" id="PTHR12370">
    <property type="entry name" value="PHOSPHOLIPASE B-RELATED"/>
    <property type="match status" value="1"/>
</dbReference>
<gene>
    <name evidence="9" type="ORF">DIATSA_LOCUS4588</name>
</gene>
<sequence>MSKILKVVGASWLQTKISSYVLGILGILAILALFVGQIERIQEDGNYAATVFYSEKTGYRIEYWGQSNELADIPKGAARAYFRMDVETTGWSLLEVETDASYPDEIQAYAAGIVEGALTWSLIHTHLENTIRERCDGTLLEKQCNKLRDALDKSVEIWKSHASERGSIDPLWHQISLYYIQISGVFTGWKHGVERSQNEYDTDISDLYWLNSVGEVAEIQHKLNISLEDDVIDSLPDLSSSYLRIVNETSEGTTTKKIYLAQNRAGSYTSMTRILKRYKLNYHQTSTNTSELVPGLSVDFSGYPGSVTSQDEFYLVKGHKHRLAISGIPLKNYNEKLWKEVNITHQVPLGPRIHAANHLASNVSSWAHIIANSNSGTGSKQWLLVDFDKLDQIHELTLQENLSRYMNNYIITESTITRDVKHTIIHGNSSTQNIKGLAWLVEQIPGRTHSADLTEVLLSQDYWATYGLPFFNDIGEDTHIHHMEKLYGNVFSEAESPRAVIFKRGFKNATSLDSIVKLMRQNNVTAINRAGNDTDCDAGIACMVEEIGYWSVLGVRGDMVQKQNDAYGIIDTKIVSGIANKQSTEFVALSGPTYTKPKTIKQNKGNIAPIYTHQFDNKPTIDGLEIRDLVKQQIEEAQQEDLEYLNRDVIKPFKWSESEFKDKKHQGLPDSWAFEPVAPKWSW</sequence>
<keyword evidence="8" id="KW-0812">Transmembrane</keyword>
<comment type="similarity">
    <text evidence="1 7">Belongs to the phospholipase B-like family.</text>
</comment>
<evidence type="ECO:0000256" key="6">
    <source>
        <dbReference type="ARBA" id="ARBA00023180"/>
    </source>
</evidence>
<dbReference type="AlphaFoldDB" id="A0A9N9QZC0"/>
<evidence type="ECO:0000256" key="4">
    <source>
        <dbReference type="ARBA" id="ARBA00022963"/>
    </source>
</evidence>
<accession>A0A9N9QZC0</accession>
<evidence type="ECO:0000256" key="5">
    <source>
        <dbReference type="ARBA" id="ARBA00023098"/>
    </source>
</evidence>